<dbReference type="PANTHER" id="PTHR34472">
    <property type="entry name" value="SULFUR CARRIER PROTEIN THIS"/>
    <property type="match status" value="1"/>
</dbReference>
<dbReference type="OrthoDB" id="197113at2"/>
<dbReference type="CDD" id="cd00565">
    <property type="entry name" value="Ubl_ThiS"/>
    <property type="match status" value="1"/>
</dbReference>
<dbReference type="InterPro" id="IPR003749">
    <property type="entry name" value="ThiS/MoaD-like"/>
</dbReference>
<accession>A0A327Y2U2</accession>
<dbReference type="SUPFAM" id="SSF54285">
    <property type="entry name" value="MoaD/ThiS"/>
    <property type="match status" value="1"/>
</dbReference>
<dbReference type="InterPro" id="IPR016155">
    <property type="entry name" value="Mopterin_synth/thiamin_S_b"/>
</dbReference>
<sequence length="65" mass="6720">MRIDLNGAPVETDAPTLAALIEERGHDAASVASALNGAFVPRTRRAATPLSHGARVELLTPMQGG</sequence>
<dbReference type="EMBL" id="QLMG01000030">
    <property type="protein sequence ID" value="RAK14075.1"/>
    <property type="molecule type" value="Genomic_DNA"/>
</dbReference>
<dbReference type="AlphaFoldDB" id="A0A327Y2U2"/>
<proteinExistence type="predicted"/>
<dbReference type="NCBIfam" id="TIGR01683">
    <property type="entry name" value="thiS"/>
    <property type="match status" value="1"/>
</dbReference>
<dbReference type="Gene3D" id="3.10.20.30">
    <property type="match status" value="1"/>
</dbReference>
<dbReference type="RefSeq" id="WP_009504287.1">
    <property type="nucleotide sequence ID" value="NZ_LIGK01000017.1"/>
</dbReference>
<keyword evidence="2" id="KW-1185">Reference proteome</keyword>
<reference evidence="1 2" key="1">
    <citation type="submission" date="2018-06" db="EMBL/GenBank/DDBJ databases">
        <title>Genomic Encyclopedia of Archaeal and Bacterial Type Strains, Phase II (KMG-II): from individual species to whole genera.</title>
        <authorList>
            <person name="Goeker M."/>
        </authorList>
    </citation>
    <scope>NUCLEOTIDE SEQUENCE [LARGE SCALE GENOMIC DNA]</scope>
    <source>
        <strain evidence="1 2">DSM 22011</strain>
    </source>
</reference>
<gene>
    <name evidence="1" type="ORF">ATI53_103040</name>
</gene>
<dbReference type="PANTHER" id="PTHR34472:SF1">
    <property type="entry name" value="SULFUR CARRIER PROTEIN THIS"/>
    <property type="match status" value="1"/>
</dbReference>
<dbReference type="InterPro" id="IPR012675">
    <property type="entry name" value="Beta-grasp_dom_sf"/>
</dbReference>
<organism evidence="1 2">
    <name type="scientific">Salipiger aestuarii</name>
    <dbReference type="NCBI Taxonomy" id="568098"/>
    <lineage>
        <taxon>Bacteria</taxon>
        <taxon>Pseudomonadati</taxon>
        <taxon>Pseudomonadota</taxon>
        <taxon>Alphaproteobacteria</taxon>
        <taxon>Rhodobacterales</taxon>
        <taxon>Roseobacteraceae</taxon>
        <taxon>Salipiger</taxon>
    </lineage>
</organism>
<dbReference type="Proteomes" id="UP000249165">
    <property type="component" value="Unassembled WGS sequence"/>
</dbReference>
<evidence type="ECO:0000313" key="1">
    <source>
        <dbReference type="EMBL" id="RAK14075.1"/>
    </source>
</evidence>
<name>A0A327Y2U2_9RHOB</name>
<dbReference type="InterPro" id="IPR010035">
    <property type="entry name" value="Thi_S"/>
</dbReference>
<comment type="caution">
    <text evidence="1">The sequence shown here is derived from an EMBL/GenBank/DDBJ whole genome shotgun (WGS) entry which is preliminary data.</text>
</comment>
<dbReference type="Pfam" id="PF02597">
    <property type="entry name" value="ThiS"/>
    <property type="match status" value="1"/>
</dbReference>
<protein>
    <submittedName>
        <fullName evidence="1">Sulfur carrier protein</fullName>
    </submittedName>
</protein>
<evidence type="ECO:0000313" key="2">
    <source>
        <dbReference type="Proteomes" id="UP000249165"/>
    </source>
</evidence>